<dbReference type="EMBL" id="CADCUS010000011">
    <property type="protein sequence ID" value="CAA9377874.1"/>
    <property type="molecule type" value="Genomic_DNA"/>
</dbReference>
<gene>
    <name evidence="2" type="ORF">AVDCRST_MAG66-90</name>
</gene>
<accession>A0A6J4N895</accession>
<evidence type="ECO:0000313" key="2">
    <source>
        <dbReference type="EMBL" id="CAA9377874.1"/>
    </source>
</evidence>
<protein>
    <submittedName>
        <fullName evidence="2">Uncharacterized protein</fullName>
    </submittedName>
</protein>
<organism evidence="2">
    <name type="scientific">uncultured Pseudonocardia sp</name>
    <dbReference type="NCBI Taxonomy" id="211455"/>
    <lineage>
        <taxon>Bacteria</taxon>
        <taxon>Bacillati</taxon>
        <taxon>Actinomycetota</taxon>
        <taxon>Actinomycetes</taxon>
        <taxon>Pseudonocardiales</taxon>
        <taxon>Pseudonocardiaceae</taxon>
        <taxon>Pseudonocardia</taxon>
        <taxon>environmental samples</taxon>
    </lineage>
</organism>
<feature type="non-terminal residue" evidence="2">
    <location>
        <position position="1"/>
    </location>
</feature>
<feature type="compositionally biased region" description="Basic and acidic residues" evidence="1">
    <location>
        <begin position="9"/>
        <end position="24"/>
    </location>
</feature>
<proteinExistence type="predicted"/>
<feature type="region of interest" description="Disordered" evidence="1">
    <location>
        <begin position="1"/>
        <end position="24"/>
    </location>
</feature>
<reference evidence="2" key="1">
    <citation type="submission" date="2020-02" db="EMBL/GenBank/DDBJ databases">
        <authorList>
            <person name="Meier V. D."/>
        </authorList>
    </citation>
    <scope>NUCLEOTIDE SEQUENCE</scope>
    <source>
        <strain evidence="2">AVDCRST_MAG66</strain>
    </source>
</reference>
<dbReference type="AlphaFoldDB" id="A0A6J4N895"/>
<evidence type="ECO:0000256" key="1">
    <source>
        <dbReference type="SAM" id="MobiDB-lite"/>
    </source>
</evidence>
<name>A0A6J4N895_9PSEU</name>
<feature type="non-terminal residue" evidence="2">
    <location>
        <position position="24"/>
    </location>
</feature>
<sequence>GPGGAPPAGHDRLRPGTAGRPDRG</sequence>